<accession>A0A0P5CJ16</accession>
<keyword evidence="2" id="KW-1185">Reference proteome</keyword>
<protein>
    <submittedName>
        <fullName evidence="1">Uncharacterized protein</fullName>
    </submittedName>
</protein>
<sequence length="50" mass="5951">MYCLSSNIQCLGPVLFLPFKNKNKKRNFYTHNPTNRRCFHLLNCVLHLNV</sequence>
<dbReference type="AlphaFoldDB" id="A0A0P5CJ16"/>
<evidence type="ECO:0000313" key="2">
    <source>
        <dbReference type="Proteomes" id="UP000076858"/>
    </source>
</evidence>
<organism evidence="1 2">
    <name type="scientific">Daphnia magna</name>
    <dbReference type="NCBI Taxonomy" id="35525"/>
    <lineage>
        <taxon>Eukaryota</taxon>
        <taxon>Metazoa</taxon>
        <taxon>Ecdysozoa</taxon>
        <taxon>Arthropoda</taxon>
        <taxon>Crustacea</taxon>
        <taxon>Branchiopoda</taxon>
        <taxon>Diplostraca</taxon>
        <taxon>Cladocera</taxon>
        <taxon>Anomopoda</taxon>
        <taxon>Daphniidae</taxon>
        <taxon>Daphnia</taxon>
    </lineage>
</organism>
<gene>
    <name evidence="1" type="ORF">APZ42_002991</name>
</gene>
<comment type="caution">
    <text evidence="1">The sequence shown here is derived from an EMBL/GenBank/DDBJ whole genome shotgun (WGS) entry which is preliminary data.</text>
</comment>
<name>A0A0P5CJ16_9CRUS</name>
<proteinExistence type="predicted"/>
<dbReference type="EMBL" id="LRGB01009173">
    <property type="protein sequence ID" value="KZS00639.1"/>
    <property type="molecule type" value="Genomic_DNA"/>
</dbReference>
<reference evidence="1 2" key="1">
    <citation type="submission" date="2016-03" db="EMBL/GenBank/DDBJ databases">
        <title>EvidentialGene: Evidence-directed Construction of Genes on Genomes.</title>
        <authorList>
            <person name="Gilbert D.G."/>
            <person name="Choi J.-H."/>
            <person name="Mockaitis K."/>
            <person name="Colbourne J."/>
            <person name="Pfrender M."/>
        </authorList>
    </citation>
    <scope>NUCLEOTIDE SEQUENCE [LARGE SCALE GENOMIC DNA]</scope>
    <source>
        <strain evidence="1 2">Xinb3</strain>
        <tissue evidence="1">Complete organism</tissue>
    </source>
</reference>
<evidence type="ECO:0000313" key="1">
    <source>
        <dbReference type="EMBL" id="KZS00639.1"/>
    </source>
</evidence>
<dbReference type="Proteomes" id="UP000076858">
    <property type="component" value="Unassembled WGS sequence"/>
</dbReference>